<evidence type="ECO:0000256" key="3">
    <source>
        <dbReference type="PIRSR" id="PIRSR600407-1"/>
    </source>
</evidence>
<keyword evidence="4" id="KW-0547">Nucleotide-binding</keyword>
<dbReference type="Gene3D" id="3.30.420.40">
    <property type="match status" value="1"/>
</dbReference>
<dbReference type="KEGG" id="som:SOMG_04826"/>
<name>A0AAE9WFF0_9SCHI</name>
<keyword evidence="4" id="KW-0067">ATP-binding</keyword>
<keyword evidence="6" id="KW-0812">Transmembrane</keyword>
<keyword evidence="8" id="KW-1185">Reference proteome</keyword>
<dbReference type="GO" id="GO:0006256">
    <property type="term" value="P:UDP catabolic process"/>
    <property type="evidence" value="ECO:0007669"/>
    <property type="project" value="TreeGrafter"/>
</dbReference>
<dbReference type="CDD" id="cd24039">
    <property type="entry name" value="ASKHA_NBD_YND1-like"/>
    <property type="match status" value="1"/>
</dbReference>
<accession>A0AAE9WFF0</accession>
<dbReference type="GO" id="GO:0045134">
    <property type="term" value="F:UDP phosphatase activity"/>
    <property type="evidence" value="ECO:0007669"/>
    <property type="project" value="TreeGrafter"/>
</dbReference>
<evidence type="ECO:0000313" key="8">
    <source>
        <dbReference type="Proteomes" id="UP001212411"/>
    </source>
</evidence>
<dbReference type="GeneID" id="80878292"/>
<feature type="transmembrane region" description="Helical" evidence="6">
    <location>
        <begin position="471"/>
        <end position="492"/>
    </location>
</feature>
<feature type="active site" description="Proton acceptor" evidence="3">
    <location>
        <position position="145"/>
    </location>
</feature>
<dbReference type="GO" id="GO:0017111">
    <property type="term" value="F:ribonucleoside triphosphate phosphatase activity"/>
    <property type="evidence" value="ECO:0007669"/>
    <property type="project" value="TreeGrafter"/>
</dbReference>
<feature type="binding site" evidence="4">
    <location>
        <begin position="175"/>
        <end position="179"/>
    </location>
    <ligand>
        <name>ATP</name>
        <dbReference type="ChEBI" id="CHEBI:30616"/>
    </ligand>
</feature>
<reference evidence="7 8" key="1">
    <citation type="journal article" date="2023" name="G3 (Bethesda)">
        <title>A high-quality reference genome for the fission yeast Schizosaccharomyces osmophilus.</title>
        <authorList>
            <person name="Jia G.S."/>
            <person name="Zhang W.C."/>
            <person name="Liang Y."/>
            <person name="Liu X.H."/>
            <person name="Rhind N."/>
            <person name="Pidoux A."/>
            <person name="Brysch-Herzberg M."/>
            <person name="Du L.L."/>
        </authorList>
    </citation>
    <scope>NUCLEOTIDE SEQUENCE [LARGE SCALE GENOMIC DNA]</scope>
    <source>
        <strain evidence="7 8">CBS 15793</strain>
    </source>
</reference>
<comment type="similarity">
    <text evidence="1 5">Belongs to the GDA1/CD39 NTPase family.</text>
</comment>
<evidence type="ECO:0000256" key="5">
    <source>
        <dbReference type="RuleBase" id="RU003833"/>
    </source>
</evidence>
<dbReference type="GO" id="GO:0005524">
    <property type="term" value="F:ATP binding"/>
    <property type="evidence" value="ECO:0007669"/>
    <property type="project" value="UniProtKB-KW"/>
</dbReference>
<dbReference type="EMBL" id="CP115613">
    <property type="protein sequence ID" value="WBW74788.1"/>
    <property type="molecule type" value="Genomic_DNA"/>
</dbReference>
<dbReference type="InterPro" id="IPR000407">
    <property type="entry name" value="GDA1_CD39_NTPase"/>
</dbReference>
<evidence type="ECO:0000256" key="2">
    <source>
        <dbReference type="ARBA" id="ARBA00022801"/>
    </source>
</evidence>
<keyword evidence="2 5" id="KW-0378">Hydrolase</keyword>
<gene>
    <name evidence="7" type="primary">ynd1</name>
    <name evidence="7" type="ORF">SOMG_04826</name>
</gene>
<evidence type="ECO:0000256" key="1">
    <source>
        <dbReference type="ARBA" id="ARBA00009283"/>
    </source>
</evidence>
<evidence type="ECO:0000313" key="7">
    <source>
        <dbReference type="EMBL" id="WBW74788.1"/>
    </source>
</evidence>
<dbReference type="GO" id="GO:0005794">
    <property type="term" value="C:Golgi apparatus"/>
    <property type="evidence" value="ECO:0007669"/>
    <property type="project" value="TreeGrafter"/>
</dbReference>
<dbReference type="GO" id="GO:0046036">
    <property type="term" value="P:CTP metabolic process"/>
    <property type="evidence" value="ECO:0007669"/>
    <property type="project" value="TreeGrafter"/>
</dbReference>
<dbReference type="PROSITE" id="PS01238">
    <property type="entry name" value="GDA1_CD39_NTPASE"/>
    <property type="match status" value="1"/>
</dbReference>
<keyword evidence="6" id="KW-1133">Transmembrane helix</keyword>
<protein>
    <submittedName>
        <fullName evidence="7">Nucleoside diphosphatase Ynd1</fullName>
    </submittedName>
</protein>
<proteinExistence type="inferred from homology"/>
<dbReference type="GO" id="GO:0016020">
    <property type="term" value="C:membrane"/>
    <property type="evidence" value="ECO:0007669"/>
    <property type="project" value="TreeGrafter"/>
</dbReference>
<organism evidence="7 8">
    <name type="scientific">Schizosaccharomyces osmophilus</name>
    <dbReference type="NCBI Taxonomy" id="2545709"/>
    <lineage>
        <taxon>Eukaryota</taxon>
        <taxon>Fungi</taxon>
        <taxon>Dikarya</taxon>
        <taxon>Ascomycota</taxon>
        <taxon>Taphrinomycotina</taxon>
        <taxon>Schizosaccharomycetes</taxon>
        <taxon>Schizosaccharomycetales</taxon>
        <taxon>Schizosaccharomycetaceae</taxon>
        <taxon>Schizosaccharomyces</taxon>
    </lineage>
</organism>
<dbReference type="Pfam" id="PF01150">
    <property type="entry name" value="GDA1_CD39"/>
    <property type="match status" value="1"/>
</dbReference>
<dbReference type="RefSeq" id="XP_056039031.1">
    <property type="nucleotide sequence ID" value="XM_056183603.1"/>
</dbReference>
<dbReference type="PANTHER" id="PTHR11782:SF121">
    <property type="entry name" value="NUCLEOSIDE-DIPHOSPHATASE MIG-23"/>
    <property type="match status" value="1"/>
</dbReference>
<dbReference type="GO" id="GO:0004382">
    <property type="term" value="F:GDP phosphatase activity"/>
    <property type="evidence" value="ECO:0007669"/>
    <property type="project" value="TreeGrafter"/>
</dbReference>
<dbReference type="AlphaFoldDB" id="A0AAE9WFF0"/>
<dbReference type="PANTHER" id="PTHR11782">
    <property type="entry name" value="ADENOSINE/GUANOSINE DIPHOSPHATASE"/>
    <property type="match status" value="1"/>
</dbReference>
<evidence type="ECO:0000256" key="4">
    <source>
        <dbReference type="PIRSR" id="PIRSR600407-2"/>
    </source>
</evidence>
<dbReference type="Gene3D" id="3.30.420.150">
    <property type="entry name" value="Exopolyphosphatase. Domain 2"/>
    <property type="match status" value="1"/>
</dbReference>
<evidence type="ECO:0000256" key="6">
    <source>
        <dbReference type="SAM" id="Phobius"/>
    </source>
</evidence>
<keyword evidence="6" id="KW-0472">Membrane</keyword>
<sequence>MTRSYGIFIDAGSSGSRLQIYSWTVSKDKQDTNKGASLPLIELGDGNEGDWSIKVQPGISSFARRPKDVGEKHIEKLLDHAEKVIPKDKHKSTPVFLSATAGMRLLPPKTQKKILNNACHYIRDEYDFALPDCESMIQVIDGKAEGMYGWLATNYLLGNLDSPSGSSTGFLDMGGASAQIAFEVPPEVQNEYDDSVSTVLLGLDNGKQIGYPLFVTTWLGFGTSQAHNRYLNSLIEGNRDSPSKTIEEPCSLRGRQYSKDGQSFLGTGDLELCLKHTYTLLNKEAPCSRDPCGFDGISIPPIDFVNHEFVGVSEFWYTTNDVFDMGGSYHFPNFYQKVADYCASDWESMLSRLHNHQLSPSTDESKLEKLCFKASWVLNFLHEGFGFPKTNTTDIDYQQTDGLEVIPAYHSHFTSLEKIERTEISWTLGQVLLYSSNQQFLQDPKYANYQLNTFGKLTPSRGFFQSNMNGYISFISVVLFLSIFGFLSYLLTSNPKRRSRIKNLLLRVRGMKGRYIVNAHGDYEDIEDFEDDMEMTNFSKSKTAPIRTTSSHILADHLALNFSRERTPRSPLP</sequence>
<dbReference type="Proteomes" id="UP001212411">
    <property type="component" value="Chromosome 3"/>
</dbReference>